<evidence type="ECO:0000256" key="4">
    <source>
        <dbReference type="SAM" id="Phobius"/>
    </source>
</evidence>
<evidence type="ECO:0000256" key="2">
    <source>
        <dbReference type="ARBA" id="ARBA00022771"/>
    </source>
</evidence>
<keyword evidence="3" id="KW-0862">Zinc</keyword>
<evidence type="ECO:0000256" key="3">
    <source>
        <dbReference type="ARBA" id="ARBA00022833"/>
    </source>
</evidence>
<accession>A0AAW1IJD0</accession>
<keyword evidence="4" id="KW-0812">Transmembrane</keyword>
<dbReference type="InterPro" id="IPR010666">
    <property type="entry name" value="Znf_GRF"/>
</dbReference>
<gene>
    <name evidence="6" type="ORF">RND81_09G087500</name>
</gene>
<dbReference type="EMBL" id="JBDFQZ010000009">
    <property type="protein sequence ID" value="KAK9689876.1"/>
    <property type="molecule type" value="Genomic_DNA"/>
</dbReference>
<comment type="caution">
    <text evidence="6">The sequence shown here is derived from an EMBL/GenBank/DDBJ whole genome shotgun (WGS) entry which is preliminary data.</text>
</comment>
<proteinExistence type="predicted"/>
<evidence type="ECO:0000256" key="1">
    <source>
        <dbReference type="ARBA" id="ARBA00022723"/>
    </source>
</evidence>
<feature type="domain" description="GRF-type" evidence="5">
    <location>
        <begin position="22"/>
        <end position="63"/>
    </location>
</feature>
<keyword evidence="1" id="KW-0479">Metal-binding</keyword>
<evidence type="ECO:0000313" key="7">
    <source>
        <dbReference type="Proteomes" id="UP001443914"/>
    </source>
</evidence>
<protein>
    <recommendedName>
        <fullName evidence="5">GRF-type domain-containing protein</fullName>
    </recommendedName>
</protein>
<dbReference type="GO" id="GO:0008270">
    <property type="term" value="F:zinc ion binding"/>
    <property type="evidence" value="ECO:0007669"/>
    <property type="project" value="UniProtKB-KW"/>
</dbReference>
<dbReference type="Pfam" id="PF06839">
    <property type="entry name" value="Zn_ribbon_GRF"/>
    <property type="match status" value="1"/>
</dbReference>
<dbReference type="PANTHER" id="PTHR33248">
    <property type="entry name" value="ZINC ION-BINDING PROTEIN"/>
    <property type="match status" value="1"/>
</dbReference>
<organism evidence="6 7">
    <name type="scientific">Saponaria officinalis</name>
    <name type="common">Common soapwort</name>
    <name type="synonym">Lychnis saponaria</name>
    <dbReference type="NCBI Taxonomy" id="3572"/>
    <lineage>
        <taxon>Eukaryota</taxon>
        <taxon>Viridiplantae</taxon>
        <taxon>Streptophyta</taxon>
        <taxon>Embryophyta</taxon>
        <taxon>Tracheophyta</taxon>
        <taxon>Spermatophyta</taxon>
        <taxon>Magnoliopsida</taxon>
        <taxon>eudicotyledons</taxon>
        <taxon>Gunneridae</taxon>
        <taxon>Pentapetalae</taxon>
        <taxon>Caryophyllales</taxon>
        <taxon>Caryophyllaceae</taxon>
        <taxon>Caryophylleae</taxon>
        <taxon>Saponaria</taxon>
    </lineage>
</organism>
<sequence length="135" mass="15370">MSTRSNCQTHSSSSNLTRIKDVFCKHNVGVVLRTVKKGKNIGIKFYGCAYWPENDCGYFVFVDDMVSGNNSQNQGLTHEHLCCKCEGEQIKSLKMENLLLKKEVIELKLDVKRLVIVIILLCVIFAFYLMFKNGV</sequence>
<name>A0AAW1IJD0_SAPOF</name>
<evidence type="ECO:0000259" key="5">
    <source>
        <dbReference type="Pfam" id="PF06839"/>
    </source>
</evidence>
<dbReference type="Proteomes" id="UP001443914">
    <property type="component" value="Unassembled WGS sequence"/>
</dbReference>
<keyword evidence="4" id="KW-1133">Transmembrane helix</keyword>
<keyword evidence="4" id="KW-0472">Membrane</keyword>
<keyword evidence="2" id="KW-0863">Zinc-finger</keyword>
<keyword evidence="7" id="KW-1185">Reference proteome</keyword>
<feature type="transmembrane region" description="Helical" evidence="4">
    <location>
        <begin position="111"/>
        <end position="131"/>
    </location>
</feature>
<reference evidence="6" key="1">
    <citation type="submission" date="2024-03" db="EMBL/GenBank/DDBJ databases">
        <title>WGS assembly of Saponaria officinalis var. Norfolk2.</title>
        <authorList>
            <person name="Jenkins J."/>
            <person name="Shu S."/>
            <person name="Grimwood J."/>
            <person name="Barry K."/>
            <person name="Goodstein D."/>
            <person name="Schmutz J."/>
            <person name="Leebens-Mack J."/>
            <person name="Osbourn A."/>
        </authorList>
    </citation>
    <scope>NUCLEOTIDE SEQUENCE [LARGE SCALE GENOMIC DNA]</scope>
    <source>
        <strain evidence="6">JIC</strain>
    </source>
</reference>
<evidence type="ECO:0000313" key="6">
    <source>
        <dbReference type="EMBL" id="KAK9689876.1"/>
    </source>
</evidence>
<dbReference type="AlphaFoldDB" id="A0AAW1IJD0"/>